<evidence type="ECO:0000313" key="2">
    <source>
        <dbReference type="EMBL" id="JAH25229.1"/>
    </source>
</evidence>
<keyword evidence="1" id="KW-1133">Transmembrane helix</keyword>
<dbReference type="EMBL" id="GBXM01083348">
    <property type="protein sequence ID" value="JAH25229.1"/>
    <property type="molecule type" value="Transcribed_RNA"/>
</dbReference>
<reference evidence="2" key="2">
    <citation type="journal article" date="2015" name="Fish Shellfish Immunol.">
        <title>Early steps in the European eel (Anguilla anguilla)-Vibrio vulnificus interaction in the gills: Role of the RtxA13 toxin.</title>
        <authorList>
            <person name="Callol A."/>
            <person name="Pajuelo D."/>
            <person name="Ebbesson L."/>
            <person name="Teles M."/>
            <person name="MacKenzie S."/>
            <person name="Amaro C."/>
        </authorList>
    </citation>
    <scope>NUCLEOTIDE SEQUENCE</scope>
</reference>
<accession>A0A0E9R814</accession>
<organism evidence="2">
    <name type="scientific">Anguilla anguilla</name>
    <name type="common">European freshwater eel</name>
    <name type="synonym">Muraena anguilla</name>
    <dbReference type="NCBI Taxonomy" id="7936"/>
    <lineage>
        <taxon>Eukaryota</taxon>
        <taxon>Metazoa</taxon>
        <taxon>Chordata</taxon>
        <taxon>Craniata</taxon>
        <taxon>Vertebrata</taxon>
        <taxon>Euteleostomi</taxon>
        <taxon>Actinopterygii</taxon>
        <taxon>Neopterygii</taxon>
        <taxon>Teleostei</taxon>
        <taxon>Anguilliformes</taxon>
        <taxon>Anguillidae</taxon>
        <taxon>Anguilla</taxon>
    </lineage>
</organism>
<proteinExistence type="predicted"/>
<reference evidence="2" key="1">
    <citation type="submission" date="2014-11" db="EMBL/GenBank/DDBJ databases">
        <authorList>
            <person name="Amaro Gonzalez C."/>
        </authorList>
    </citation>
    <scope>NUCLEOTIDE SEQUENCE</scope>
</reference>
<keyword evidence="1" id="KW-0812">Transmembrane</keyword>
<name>A0A0E9R814_ANGAN</name>
<sequence>MIVTANTTTLRQNDQTVTKILIMTLIVLIELCLSGKHIAMNLS</sequence>
<evidence type="ECO:0000256" key="1">
    <source>
        <dbReference type="SAM" id="Phobius"/>
    </source>
</evidence>
<keyword evidence="1" id="KW-0472">Membrane</keyword>
<feature type="transmembrane region" description="Helical" evidence="1">
    <location>
        <begin position="20"/>
        <end position="39"/>
    </location>
</feature>
<dbReference type="AlphaFoldDB" id="A0A0E9R814"/>
<protein>
    <submittedName>
        <fullName evidence="2">Uncharacterized protein</fullName>
    </submittedName>
</protein>